<dbReference type="Pfam" id="PF01042">
    <property type="entry name" value="Ribonuc_L-PSP"/>
    <property type="match status" value="1"/>
</dbReference>
<accession>A0A1G8YBL8</accession>
<gene>
    <name evidence="1" type="ORF">SAMN04487820_103369</name>
</gene>
<dbReference type="CDD" id="cd00448">
    <property type="entry name" value="YjgF_YER057c_UK114_family"/>
    <property type="match status" value="1"/>
</dbReference>
<keyword evidence="2" id="KW-1185">Reference proteome</keyword>
<dbReference type="OrthoDB" id="3212792at2"/>
<sequence>MAVRLRSPEGMMRPVPYHHVAIGAGTRQIHIAGQIARDARANPIAPGDLTGQVAQALRNTALGLTDAGASFSDVVRLKFYVTRWSPEKTDDFLAGIERVRAELGLPDPLPPSSLLGIDYLFEPDVLVEVEATAVLD</sequence>
<dbReference type="PANTHER" id="PTHR43857:SF1">
    <property type="entry name" value="YJGH FAMILY PROTEIN"/>
    <property type="match status" value="1"/>
</dbReference>
<dbReference type="InterPro" id="IPR035959">
    <property type="entry name" value="RutC-like_sf"/>
</dbReference>
<dbReference type="PANTHER" id="PTHR43857">
    <property type="entry name" value="BLR7761 PROTEIN"/>
    <property type="match status" value="1"/>
</dbReference>
<dbReference type="EMBL" id="FNFM01000003">
    <property type="protein sequence ID" value="SDK00299.1"/>
    <property type="molecule type" value="Genomic_DNA"/>
</dbReference>
<reference evidence="2" key="1">
    <citation type="submission" date="2016-10" db="EMBL/GenBank/DDBJ databases">
        <authorList>
            <person name="Varghese N."/>
            <person name="Submissions S."/>
        </authorList>
    </citation>
    <scope>NUCLEOTIDE SEQUENCE [LARGE SCALE GENOMIC DNA]</scope>
    <source>
        <strain evidence="2">DSM 45460</strain>
    </source>
</reference>
<dbReference type="InterPro" id="IPR006175">
    <property type="entry name" value="YjgF/YER057c/UK114"/>
</dbReference>
<dbReference type="Proteomes" id="UP000199213">
    <property type="component" value="Unassembled WGS sequence"/>
</dbReference>
<dbReference type="RefSeq" id="WP_092627132.1">
    <property type="nucleotide sequence ID" value="NZ_FNFM01000003.1"/>
</dbReference>
<dbReference type="SUPFAM" id="SSF55298">
    <property type="entry name" value="YjgF-like"/>
    <property type="match status" value="1"/>
</dbReference>
<evidence type="ECO:0000313" key="2">
    <source>
        <dbReference type="Proteomes" id="UP000199213"/>
    </source>
</evidence>
<dbReference type="Gene3D" id="3.30.1330.40">
    <property type="entry name" value="RutC-like"/>
    <property type="match status" value="1"/>
</dbReference>
<name>A0A1G8YBL8_ACTMZ</name>
<protein>
    <submittedName>
        <fullName evidence="1">Enamine deaminase RidA, house cleaning of reactive enamine intermediates, YjgF/YER057c/UK114 family</fullName>
    </submittedName>
</protein>
<dbReference type="AlphaFoldDB" id="A0A1G8YBL8"/>
<organism evidence="1 2">
    <name type="scientific">Actinopolyspora mzabensis</name>
    <dbReference type="NCBI Taxonomy" id="995066"/>
    <lineage>
        <taxon>Bacteria</taxon>
        <taxon>Bacillati</taxon>
        <taxon>Actinomycetota</taxon>
        <taxon>Actinomycetes</taxon>
        <taxon>Actinopolysporales</taxon>
        <taxon>Actinopolysporaceae</taxon>
        <taxon>Actinopolyspora</taxon>
    </lineage>
</organism>
<evidence type="ECO:0000313" key="1">
    <source>
        <dbReference type="EMBL" id="SDK00299.1"/>
    </source>
</evidence>
<proteinExistence type="predicted"/>